<dbReference type="AlphaFoldDB" id="A0A6M0RYY1"/>
<sequence>MTVGIPGSDFITIEKSRLTPLELWAFTTDEPLVKSIEFDEEHRVYKAVLRDGRHVEFSLELFAELKDATGEQLHDVVAVNMGSVLQWSELDVHYYVSGLLMDMQVGKG</sequence>
<accession>A0A6M0RYY1</accession>
<dbReference type="RefSeq" id="WP_163703372.1">
    <property type="nucleotide sequence ID" value="NZ_QXHD01000004.1"/>
</dbReference>
<dbReference type="Gene3D" id="3.30.2020.40">
    <property type="entry name" value="Uncharacterised protein PF10387, DUF2442"/>
    <property type="match status" value="1"/>
</dbReference>
<dbReference type="EMBL" id="QXHD01000004">
    <property type="protein sequence ID" value="NEZ61140.1"/>
    <property type="molecule type" value="Genomic_DNA"/>
</dbReference>
<name>A0A6M0RYY1_9CYAN</name>
<dbReference type="Proteomes" id="UP000481033">
    <property type="component" value="Unassembled WGS sequence"/>
</dbReference>
<dbReference type="Pfam" id="PF10387">
    <property type="entry name" value="DUF2442"/>
    <property type="match status" value="1"/>
</dbReference>
<gene>
    <name evidence="1" type="ORF">DXZ20_37000</name>
</gene>
<evidence type="ECO:0000313" key="1">
    <source>
        <dbReference type="EMBL" id="NEZ61140.1"/>
    </source>
</evidence>
<evidence type="ECO:0000313" key="2">
    <source>
        <dbReference type="Proteomes" id="UP000481033"/>
    </source>
</evidence>
<protein>
    <submittedName>
        <fullName evidence="1">DUF2442 domain-containing protein</fullName>
    </submittedName>
</protein>
<comment type="caution">
    <text evidence="1">The sequence shown here is derived from an EMBL/GenBank/DDBJ whole genome shotgun (WGS) entry which is preliminary data.</text>
</comment>
<proteinExistence type="predicted"/>
<organism evidence="1 2">
    <name type="scientific">Adonisia turfae CCMR0081</name>
    <dbReference type="NCBI Taxonomy" id="2292702"/>
    <lineage>
        <taxon>Bacteria</taxon>
        <taxon>Bacillati</taxon>
        <taxon>Cyanobacteriota</taxon>
        <taxon>Adonisia</taxon>
        <taxon>Adonisia turfae</taxon>
    </lineage>
</organism>
<keyword evidence="2" id="KW-1185">Reference proteome</keyword>
<dbReference type="InterPro" id="IPR018841">
    <property type="entry name" value="DUF2442"/>
</dbReference>
<reference evidence="1 2" key="1">
    <citation type="journal article" date="2020" name="Microb. Ecol.">
        <title>Ecogenomics of the Marine Benthic Filamentous Cyanobacterium Adonisia.</title>
        <authorList>
            <person name="Walter J.M."/>
            <person name="Coutinho F.H."/>
            <person name="Leomil L."/>
            <person name="Hargreaves P.I."/>
            <person name="Campeao M.E."/>
            <person name="Vieira V.V."/>
            <person name="Silva B.S."/>
            <person name="Fistarol G.O."/>
            <person name="Salomon P.S."/>
            <person name="Sawabe T."/>
            <person name="Mino S."/>
            <person name="Hosokawa M."/>
            <person name="Miyashita H."/>
            <person name="Maruyama F."/>
            <person name="van Verk M.C."/>
            <person name="Dutilh B.E."/>
            <person name="Thompson C.C."/>
            <person name="Thompson F.L."/>
        </authorList>
    </citation>
    <scope>NUCLEOTIDE SEQUENCE [LARGE SCALE GENOMIC DNA]</scope>
    <source>
        <strain evidence="1 2">CCMR0081</strain>
    </source>
</reference>